<gene>
    <name evidence="3" type="ORF">U0C82_18565</name>
</gene>
<dbReference type="Pfam" id="PF07486">
    <property type="entry name" value="Hydrolase_2"/>
    <property type="match status" value="1"/>
</dbReference>
<dbReference type="Proteomes" id="UP001294412">
    <property type="component" value="Unassembled WGS sequence"/>
</dbReference>
<feature type="compositionally biased region" description="Polar residues" evidence="1">
    <location>
        <begin position="478"/>
        <end position="502"/>
    </location>
</feature>
<reference evidence="3 4" key="1">
    <citation type="submission" date="2023-12" db="EMBL/GenBank/DDBJ databases">
        <title>Description of Novel Strain Fulvimarina sp. 2208YS6-2-32 isolated from Uroteuthis (Photololigo) edulis.</title>
        <authorList>
            <person name="Park J.-S."/>
        </authorList>
    </citation>
    <scope>NUCLEOTIDE SEQUENCE [LARGE SCALE GENOMIC DNA]</scope>
    <source>
        <strain evidence="3 4">2208YS6-2-32</strain>
    </source>
</reference>
<feature type="compositionally biased region" description="Polar residues" evidence="1">
    <location>
        <begin position="432"/>
        <end position="441"/>
    </location>
</feature>
<proteinExistence type="predicted"/>
<feature type="region of interest" description="Disordered" evidence="1">
    <location>
        <begin position="651"/>
        <end position="695"/>
    </location>
</feature>
<keyword evidence="3" id="KW-0378">Hydrolase</keyword>
<feature type="compositionally biased region" description="Low complexity" evidence="1">
    <location>
        <begin position="543"/>
        <end position="567"/>
    </location>
</feature>
<name>A0ABU5I8I4_9HYPH</name>
<feature type="compositionally biased region" description="Low complexity" evidence="1">
    <location>
        <begin position="663"/>
        <end position="686"/>
    </location>
</feature>
<protein>
    <submittedName>
        <fullName evidence="3">Cell wall hydrolase</fullName>
    </submittedName>
</protein>
<evidence type="ECO:0000313" key="3">
    <source>
        <dbReference type="EMBL" id="MDY8111128.1"/>
    </source>
</evidence>
<organism evidence="3 4">
    <name type="scientific">Fulvimarina uroteuthidis</name>
    <dbReference type="NCBI Taxonomy" id="3098149"/>
    <lineage>
        <taxon>Bacteria</taxon>
        <taxon>Pseudomonadati</taxon>
        <taxon>Pseudomonadota</taxon>
        <taxon>Alphaproteobacteria</taxon>
        <taxon>Hyphomicrobiales</taxon>
        <taxon>Aurantimonadaceae</taxon>
        <taxon>Fulvimarina</taxon>
    </lineage>
</organism>
<feature type="region of interest" description="Disordered" evidence="1">
    <location>
        <begin position="321"/>
        <end position="346"/>
    </location>
</feature>
<dbReference type="InterPro" id="IPR011105">
    <property type="entry name" value="Cell_wall_hydrolase_SleB"/>
</dbReference>
<evidence type="ECO:0000259" key="2">
    <source>
        <dbReference type="Pfam" id="PF07486"/>
    </source>
</evidence>
<comment type="caution">
    <text evidence="3">The sequence shown here is derived from an EMBL/GenBank/DDBJ whole genome shotgun (WGS) entry which is preliminary data.</text>
</comment>
<sequence>MPQLTASEKYDLGLTLAGEIDQRYSPWGAPETTEEAANILGVIENRYQAQTPKAFGRANKAKYDDRTDVVRQPMQFSTWNDADRRATARANYQGSKKAIDAVVEGYARGDIQPTVPDATHYYSPDGMLAESRGKRSAPTWGGKMVGVERIGPHVFGRIPGIKVPDVPQIANVPIPGRQVADLPKIEPGVISDRTQVPAPRMANLPMSIRDRMIGFPDEQVVARAPVPDMPVQAFAPDRQIGAVAALDNLAAGVPARGVPAPTSRPTRVVEAMPSMPQGYRTIAGQVPAQLSDVPRNVPTPTTASLARGINDRMAAPAMGPLSRQSVASLPQAAPAPKSSRVGPSVSQRMDGFPSLGTLNGPYAPTANRSVPAPQSAPRGLLGAISDAVVSPANAATMTATPGLPASVNERIGGFPSLGTLNPTDAPMRTAALQTPQRQAAPSFSAPMPSQRPTAPTAMQRVASVAMPTQRPARAPVSNVPTPMSAPQRTAMPTNVPTPTARPSTAPIGMNDPLSVADRAVTRAAQPQTQGPRTAALGLPSMPTAPQRSTPTQTAQPQQSPSIGSQIGSALGGRAGVIGGILGGTVAGPAGAIIGNMVARNLFGDEDAPPSVSMADAAEGRGSFHGYGKGLGGAYGYGRGIGGISFRGDGSTGLGAPSIPGKPSRGSSGTSRNSSGSGRGASDAAKSNAGGKAGLY</sequence>
<dbReference type="EMBL" id="JAXLPB010000012">
    <property type="protein sequence ID" value="MDY8111128.1"/>
    <property type="molecule type" value="Genomic_DNA"/>
</dbReference>
<feature type="domain" description="Cell wall hydrolase SleB" evidence="2">
    <location>
        <begin position="57"/>
        <end position="155"/>
    </location>
</feature>
<dbReference type="RefSeq" id="WP_322189288.1">
    <property type="nucleotide sequence ID" value="NZ_JAXLPB010000012.1"/>
</dbReference>
<evidence type="ECO:0000313" key="4">
    <source>
        <dbReference type="Proteomes" id="UP001294412"/>
    </source>
</evidence>
<keyword evidence="4" id="KW-1185">Reference proteome</keyword>
<dbReference type="GO" id="GO:0016787">
    <property type="term" value="F:hydrolase activity"/>
    <property type="evidence" value="ECO:0007669"/>
    <property type="project" value="UniProtKB-KW"/>
</dbReference>
<accession>A0ABU5I8I4</accession>
<feature type="region of interest" description="Disordered" evidence="1">
    <location>
        <begin position="432"/>
        <end position="567"/>
    </location>
</feature>
<evidence type="ECO:0000256" key="1">
    <source>
        <dbReference type="SAM" id="MobiDB-lite"/>
    </source>
</evidence>